<evidence type="ECO:0000256" key="3">
    <source>
        <dbReference type="ARBA" id="ARBA00010886"/>
    </source>
</evidence>
<gene>
    <name evidence="11" type="primary">prkC_12</name>
    <name evidence="11" type="ORF">KOR42_41910</name>
</gene>
<evidence type="ECO:0000313" key="11">
    <source>
        <dbReference type="EMBL" id="TWT47078.1"/>
    </source>
</evidence>
<keyword evidence="5 9" id="KW-0547">Nucleotide-binding</keyword>
<accession>A0A5C5W855</accession>
<dbReference type="GO" id="GO:0005813">
    <property type="term" value="C:centrosome"/>
    <property type="evidence" value="ECO:0007669"/>
    <property type="project" value="UniProtKB-SubCell"/>
</dbReference>
<dbReference type="PANTHER" id="PTHR43289">
    <property type="entry name" value="MITOGEN-ACTIVATED PROTEIN KINASE KINASE KINASE 20-RELATED"/>
    <property type="match status" value="1"/>
</dbReference>
<dbReference type="EC" id="2.7.11.1" evidence="11"/>
<dbReference type="InterPro" id="IPR001245">
    <property type="entry name" value="Ser-Thr/Tyr_kinase_cat_dom"/>
</dbReference>
<keyword evidence="8" id="KW-0963">Cytoplasm</keyword>
<keyword evidence="4 11" id="KW-0808">Transferase</keyword>
<dbReference type="Gene3D" id="3.30.200.20">
    <property type="entry name" value="Phosphorylase Kinase, domain 1"/>
    <property type="match status" value="1"/>
</dbReference>
<comment type="subcellular location">
    <subcellularLocation>
        <location evidence="1">Cytoplasm</location>
        <location evidence="1">Cytoskeleton</location>
        <location evidence="1">Microtubule organizing center</location>
        <location evidence="1">Centrosome</location>
    </subcellularLocation>
    <subcellularLocation>
        <location evidence="2">Cytoplasm</location>
        <location evidence="2">Cytoskeleton</location>
        <location evidence="2">Spindle pole</location>
    </subcellularLocation>
</comment>
<dbReference type="CDD" id="cd14014">
    <property type="entry name" value="STKc_PknB_like"/>
    <property type="match status" value="1"/>
</dbReference>
<evidence type="ECO:0000256" key="8">
    <source>
        <dbReference type="ARBA" id="ARBA00023212"/>
    </source>
</evidence>
<evidence type="ECO:0000259" key="10">
    <source>
        <dbReference type="PROSITE" id="PS50011"/>
    </source>
</evidence>
<dbReference type="Gene3D" id="1.10.510.10">
    <property type="entry name" value="Transferase(Phosphotransferase) domain 1"/>
    <property type="match status" value="1"/>
</dbReference>
<feature type="binding site" evidence="9">
    <location>
        <position position="130"/>
    </location>
    <ligand>
        <name>ATP</name>
        <dbReference type="ChEBI" id="CHEBI:30616"/>
    </ligand>
</feature>
<name>A0A5C5W855_9PLAN</name>
<dbReference type="EMBL" id="SIHI01000024">
    <property type="protein sequence ID" value="TWT47078.1"/>
    <property type="molecule type" value="Genomic_DNA"/>
</dbReference>
<dbReference type="OrthoDB" id="6111975at2"/>
<dbReference type="Proteomes" id="UP000317243">
    <property type="component" value="Unassembled WGS sequence"/>
</dbReference>
<dbReference type="PROSITE" id="PS00107">
    <property type="entry name" value="PROTEIN_KINASE_ATP"/>
    <property type="match status" value="1"/>
</dbReference>
<dbReference type="InterPro" id="IPR011009">
    <property type="entry name" value="Kinase-like_dom_sf"/>
</dbReference>
<dbReference type="PANTHER" id="PTHR43289:SF34">
    <property type="entry name" value="SERINE_THREONINE-PROTEIN KINASE YBDM-RELATED"/>
    <property type="match status" value="1"/>
</dbReference>
<dbReference type="InterPro" id="IPR017441">
    <property type="entry name" value="Protein_kinase_ATP_BS"/>
</dbReference>
<dbReference type="InterPro" id="IPR000719">
    <property type="entry name" value="Prot_kinase_dom"/>
</dbReference>
<keyword evidence="7 9" id="KW-0067">ATP-binding</keyword>
<dbReference type="GO" id="GO:0004674">
    <property type="term" value="F:protein serine/threonine kinase activity"/>
    <property type="evidence" value="ECO:0007669"/>
    <property type="project" value="UniProtKB-EC"/>
</dbReference>
<keyword evidence="12" id="KW-1185">Reference proteome</keyword>
<sequence>MSEPESSDNLDHTQLVGLPRRVESHARLPLETIASNFLDQVRSGQPVDMESFIKNHPDMEDELREFLPLILAMEGWKTEKENQVVRHPLPDEFDISHLGNCKIIREVGRGGMGVVFEAEQAPINRRVAVKLLPWKFKQETEWSQQFHREARTAAQLQHPNIVSVFSFGEEDGRLYYVMPLIEGVGLDKLISYWKDIDSTVDVEDLITTVHGTEFGHENRGTNPQPGHQRKLLKRDNWAQIVKLAVQIVNAIRYAHRQGTLHRDIKPGNLLIDRSGTVWVADFGLALGRERFLDDQFFPLAGTLRYMAPEQFDGITNELTDIYSFGATLYELCTLQPAFDSTSKSEMIRQITTSNPATPRSINPNIPTRLEAVIRKCLDRNPSKRYLTANELYGELLKLVSELSNEPKGLWRQIRGWF</sequence>
<evidence type="ECO:0000256" key="2">
    <source>
        <dbReference type="ARBA" id="ARBA00004647"/>
    </source>
</evidence>
<evidence type="ECO:0000256" key="7">
    <source>
        <dbReference type="ARBA" id="ARBA00022840"/>
    </source>
</evidence>
<evidence type="ECO:0000256" key="9">
    <source>
        <dbReference type="PROSITE-ProRule" id="PRU10141"/>
    </source>
</evidence>
<evidence type="ECO:0000256" key="1">
    <source>
        <dbReference type="ARBA" id="ARBA00004300"/>
    </source>
</evidence>
<dbReference type="AlphaFoldDB" id="A0A5C5W855"/>
<dbReference type="RefSeq" id="WP_146511578.1">
    <property type="nucleotide sequence ID" value="NZ_SIHI01000024.1"/>
</dbReference>
<reference evidence="11 12" key="1">
    <citation type="submission" date="2019-02" db="EMBL/GenBank/DDBJ databases">
        <title>Deep-cultivation of Planctomycetes and their phenomic and genomic characterization uncovers novel biology.</title>
        <authorList>
            <person name="Wiegand S."/>
            <person name="Jogler M."/>
            <person name="Boedeker C."/>
            <person name="Pinto D."/>
            <person name="Vollmers J."/>
            <person name="Rivas-Marin E."/>
            <person name="Kohn T."/>
            <person name="Peeters S.H."/>
            <person name="Heuer A."/>
            <person name="Rast P."/>
            <person name="Oberbeckmann S."/>
            <person name="Bunk B."/>
            <person name="Jeske O."/>
            <person name="Meyerdierks A."/>
            <person name="Storesund J.E."/>
            <person name="Kallscheuer N."/>
            <person name="Luecker S."/>
            <person name="Lage O.M."/>
            <person name="Pohl T."/>
            <person name="Merkel B.J."/>
            <person name="Hornburger P."/>
            <person name="Mueller R.-W."/>
            <person name="Bruemmer F."/>
            <person name="Labrenz M."/>
            <person name="Spormann A.M."/>
            <person name="Op Den Camp H."/>
            <person name="Overmann J."/>
            <person name="Amann R."/>
            <person name="Jetten M.S.M."/>
            <person name="Mascher T."/>
            <person name="Medema M.H."/>
            <person name="Devos D.P."/>
            <person name="Kaster A.-K."/>
            <person name="Ovreas L."/>
            <person name="Rohde M."/>
            <person name="Galperin M.Y."/>
            <person name="Jogler C."/>
        </authorList>
    </citation>
    <scope>NUCLEOTIDE SEQUENCE [LARGE SCALE GENOMIC DNA]</scope>
    <source>
        <strain evidence="11 12">KOR42</strain>
    </source>
</reference>
<evidence type="ECO:0000313" key="12">
    <source>
        <dbReference type="Proteomes" id="UP000317243"/>
    </source>
</evidence>
<keyword evidence="8" id="KW-0206">Cytoskeleton</keyword>
<evidence type="ECO:0000256" key="6">
    <source>
        <dbReference type="ARBA" id="ARBA00022777"/>
    </source>
</evidence>
<dbReference type="Pfam" id="PF07714">
    <property type="entry name" value="PK_Tyr_Ser-Thr"/>
    <property type="match status" value="1"/>
</dbReference>
<dbReference type="GO" id="GO:0005524">
    <property type="term" value="F:ATP binding"/>
    <property type="evidence" value="ECO:0007669"/>
    <property type="project" value="UniProtKB-UniRule"/>
</dbReference>
<organism evidence="11 12">
    <name type="scientific">Thalassoglobus neptunius</name>
    <dbReference type="NCBI Taxonomy" id="1938619"/>
    <lineage>
        <taxon>Bacteria</taxon>
        <taxon>Pseudomonadati</taxon>
        <taxon>Planctomycetota</taxon>
        <taxon>Planctomycetia</taxon>
        <taxon>Planctomycetales</taxon>
        <taxon>Planctomycetaceae</taxon>
        <taxon>Thalassoglobus</taxon>
    </lineage>
</organism>
<evidence type="ECO:0000256" key="4">
    <source>
        <dbReference type="ARBA" id="ARBA00022679"/>
    </source>
</evidence>
<dbReference type="GO" id="GO:0000922">
    <property type="term" value="C:spindle pole"/>
    <property type="evidence" value="ECO:0007669"/>
    <property type="project" value="UniProtKB-SubCell"/>
</dbReference>
<comment type="similarity">
    <text evidence="3">Belongs to the protein kinase superfamily. NEK Ser/Thr protein kinase family. NIMA subfamily.</text>
</comment>
<dbReference type="SMART" id="SM00220">
    <property type="entry name" value="S_TKc"/>
    <property type="match status" value="1"/>
</dbReference>
<dbReference type="SUPFAM" id="SSF56112">
    <property type="entry name" value="Protein kinase-like (PK-like)"/>
    <property type="match status" value="1"/>
</dbReference>
<protein>
    <submittedName>
        <fullName evidence="11">Serine/threonine-protein kinase PrkC</fullName>
        <ecNumber evidence="11">2.7.11.1</ecNumber>
    </submittedName>
</protein>
<keyword evidence="6 11" id="KW-0418">Kinase</keyword>
<proteinExistence type="inferred from homology"/>
<dbReference type="PROSITE" id="PS50011">
    <property type="entry name" value="PROTEIN_KINASE_DOM"/>
    <property type="match status" value="1"/>
</dbReference>
<evidence type="ECO:0000256" key="5">
    <source>
        <dbReference type="ARBA" id="ARBA00022741"/>
    </source>
</evidence>
<feature type="domain" description="Protein kinase" evidence="10">
    <location>
        <begin position="101"/>
        <end position="396"/>
    </location>
</feature>
<comment type="caution">
    <text evidence="11">The sequence shown here is derived from an EMBL/GenBank/DDBJ whole genome shotgun (WGS) entry which is preliminary data.</text>
</comment>